<feature type="compositionally biased region" description="Pro residues" evidence="1">
    <location>
        <begin position="84"/>
        <end position="93"/>
    </location>
</feature>
<dbReference type="PANTHER" id="PTHR28187">
    <property type="entry name" value="PROTEIN RCR1-RELATED"/>
    <property type="match status" value="1"/>
</dbReference>
<dbReference type="VEuPathDB" id="FungiDB:ASPZODRAFT_144040"/>
<feature type="transmembrane region" description="Helical" evidence="2">
    <location>
        <begin position="29"/>
        <end position="51"/>
    </location>
</feature>
<dbReference type="EMBL" id="KV878345">
    <property type="protein sequence ID" value="OJJ45407.1"/>
    <property type="molecule type" value="Genomic_DNA"/>
</dbReference>
<reference evidence="4" key="1">
    <citation type="journal article" date="2017" name="Genome Biol.">
        <title>Comparative genomics reveals high biological diversity and specific adaptations in the industrially and medically important fungal genus Aspergillus.</title>
        <authorList>
            <person name="de Vries R.P."/>
            <person name="Riley R."/>
            <person name="Wiebenga A."/>
            <person name="Aguilar-Osorio G."/>
            <person name="Amillis S."/>
            <person name="Uchima C.A."/>
            <person name="Anderluh G."/>
            <person name="Asadollahi M."/>
            <person name="Askin M."/>
            <person name="Barry K."/>
            <person name="Battaglia E."/>
            <person name="Bayram O."/>
            <person name="Benocci T."/>
            <person name="Braus-Stromeyer S.A."/>
            <person name="Caldana C."/>
            <person name="Canovas D."/>
            <person name="Cerqueira G.C."/>
            <person name="Chen F."/>
            <person name="Chen W."/>
            <person name="Choi C."/>
            <person name="Clum A."/>
            <person name="Dos Santos R.A."/>
            <person name="Damasio A.R."/>
            <person name="Diallinas G."/>
            <person name="Emri T."/>
            <person name="Fekete E."/>
            <person name="Flipphi M."/>
            <person name="Freyberg S."/>
            <person name="Gallo A."/>
            <person name="Gournas C."/>
            <person name="Habgood R."/>
            <person name="Hainaut M."/>
            <person name="Harispe M.L."/>
            <person name="Henrissat B."/>
            <person name="Hilden K.S."/>
            <person name="Hope R."/>
            <person name="Hossain A."/>
            <person name="Karabika E."/>
            <person name="Karaffa L."/>
            <person name="Karanyi Z."/>
            <person name="Krasevec N."/>
            <person name="Kuo A."/>
            <person name="Kusch H."/>
            <person name="LaButti K."/>
            <person name="Lagendijk E.L."/>
            <person name="Lapidus A."/>
            <person name="Levasseur A."/>
            <person name="Lindquist E."/>
            <person name="Lipzen A."/>
            <person name="Logrieco A.F."/>
            <person name="MacCabe A."/>
            <person name="Maekelae M.R."/>
            <person name="Malavazi I."/>
            <person name="Melin P."/>
            <person name="Meyer V."/>
            <person name="Mielnichuk N."/>
            <person name="Miskei M."/>
            <person name="Molnar A.P."/>
            <person name="Mule G."/>
            <person name="Ngan C.Y."/>
            <person name="Orejas M."/>
            <person name="Orosz E."/>
            <person name="Ouedraogo J.P."/>
            <person name="Overkamp K.M."/>
            <person name="Park H.-S."/>
            <person name="Perrone G."/>
            <person name="Piumi F."/>
            <person name="Punt P.J."/>
            <person name="Ram A.F."/>
            <person name="Ramon A."/>
            <person name="Rauscher S."/>
            <person name="Record E."/>
            <person name="Riano-Pachon D.M."/>
            <person name="Robert V."/>
            <person name="Roehrig J."/>
            <person name="Ruller R."/>
            <person name="Salamov A."/>
            <person name="Salih N.S."/>
            <person name="Samson R.A."/>
            <person name="Sandor E."/>
            <person name="Sanguinetti M."/>
            <person name="Schuetze T."/>
            <person name="Sepcic K."/>
            <person name="Shelest E."/>
            <person name="Sherlock G."/>
            <person name="Sophianopoulou V."/>
            <person name="Squina F.M."/>
            <person name="Sun H."/>
            <person name="Susca A."/>
            <person name="Todd R.B."/>
            <person name="Tsang A."/>
            <person name="Unkles S.E."/>
            <person name="van de Wiele N."/>
            <person name="van Rossen-Uffink D."/>
            <person name="Oliveira J.V."/>
            <person name="Vesth T.C."/>
            <person name="Visser J."/>
            <person name="Yu J.-H."/>
            <person name="Zhou M."/>
            <person name="Andersen M.R."/>
            <person name="Archer D.B."/>
            <person name="Baker S.E."/>
            <person name="Benoit I."/>
            <person name="Brakhage A.A."/>
            <person name="Braus G.H."/>
            <person name="Fischer R."/>
            <person name="Frisvad J.C."/>
            <person name="Goldman G.H."/>
            <person name="Houbraken J."/>
            <person name="Oakley B."/>
            <person name="Pocsi I."/>
            <person name="Scazzocchio C."/>
            <person name="Seiboth B."/>
            <person name="vanKuyk P.A."/>
            <person name="Wortman J."/>
            <person name="Dyer P.S."/>
            <person name="Grigoriev I.V."/>
        </authorList>
    </citation>
    <scope>NUCLEOTIDE SEQUENCE [LARGE SCALE GENOMIC DNA]</scope>
    <source>
        <strain evidence="4">CBS 506.65</strain>
    </source>
</reference>
<dbReference type="OrthoDB" id="3556830at2759"/>
<dbReference type="RefSeq" id="XP_022579917.1">
    <property type="nucleotide sequence ID" value="XM_022724974.1"/>
</dbReference>
<evidence type="ECO:0000256" key="2">
    <source>
        <dbReference type="SAM" id="Phobius"/>
    </source>
</evidence>
<feature type="compositionally biased region" description="Low complexity" evidence="1">
    <location>
        <begin position="94"/>
        <end position="103"/>
    </location>
</feature>
<keyword evidence="4" id="KW-1185">Reference proteome</keyword>
<keyword evidence="2" id="KW-1133">Transmembrane helix</keyword>
<accession>A0A1L9SE82</accession>
<evidence type="ECO:0000313" key="4">
    <source>
        <dbReference type="Proteomes" id="UP000184188"/>
    </source>
</evidence>
<evidence type="ECO:0000256" key="1">
    <source>
        <dbReference type="SAM" id="MobiDB-lite"/>
    </source>
</evidence>
<dbReference type="GeneID" id="34611439"/>
<dbReference type="Pfam" id="PF12273">
    <property type="entry name" value="RCR"/>
    <property type="match status" value="1"/>
</dbReference>
<keyword evidence="2" id="KW-0812">Transmembrane</keyword>
<dbReference type="GO" id="GO:0016192">
    <property type="term" value="P:vesicle-mediated transport"/>
    <property type="evidence" value="ECO:0007669"/>
    <property type="project" value="TreeGrafter"/>
</dbReference>
<proteinExistence type="predicted"/>
<evidence type="ECO:0008006" key="5">
    <source>
        <dbReference type="Google" id="ProtNLM"/>
    </source>
</evidence>
<feature type="region of interest" description="Disordered" evidence="1">
    <location>
        <begin position="64"/>
        <end position="143"/>
    </location>
</feature>
<sequence length="143" mass="16140">MGVLRARDCWMGDGGEYCSSSPWGNWGRWVALAVIIVVAFLLVFLFACMNARRRRRYGQRPFRGTQWMAGGAPPPTEQPYYYPNTPPYPPPPQYSQNPNPQTYGYFGGQQPQQNGIELQSPPHAYYGGQRAYEPPQGPPPNKT</sequence>
<dbReference type="AlphaFoldDB" id="A0A1L9SE82"/>
<name>A0A1L9SE82_9EURO</name>
<evidence type="ECO:0000313" key="3">
    <source>
        <dbReference type="EMBL" id="OJJ45407.1"/>
    </source>
</evidence>
<dbReference type="PANTHER" id="PTHR28187:SF1">
    <property type="entry name" value="PROTEIN RCR1-RELATED"/>
    <property type="match status" value="1"/>
</dbReference>
<dbReference type="Proteomes" id="UP000184188">
    <property type="component" value="Unassembled WGS sequence"/>
</dbReference>
<gene>
    <name evidence="3" type="ORF">ASPZODRAFT_144040</name>
</gene>
<protein>
    <recommendedName>
        <fullName evidence="5">Chitin synthesis regulation, resistance to congo red-domain-containing protein</fullName>
    </recommendedName>
</protein>
<dbReference type="InterPro" id="IPR020999">
    <property type="entry name" value="Chitin_synth_reg_RCR"/>
</dbReference>
<organism evidence="3 4">
    <name type="scientific">Penicilliopsis zonata CBS 506.65</name>
    <dbReference type="NCBI Taxonomy" id="1073090"/>
    <lineage>
        <taxon>Eukaryota</taxon>
        <taxon>Fungi</taxon>
        <taxon>Dikarya</taxon>
        <taxon>Ascomycota</taxon>
        <taxon>Pezizomycotina</taxon>
        <taxon>Eurotiomycetes</taxon>
        <taxon>Eurotiomycetidae</taxon>
        <taxon>Eurotiales</taxon>
        <taxon>Aspergillaceae</taxon>
        <taxon>Penicilliopsis</taxon>
    </lineage>
</organism>
<keyword evidence="2" id="KW-0472">Membrane</keyword>